<evidence type="ECO:0000256" key="1">
    <source>
        <dbReference type="ARBA" id="ARBA00004651"/>
    </source>
</evidence>
<dbReference type="GO" id="GO:0051119">
    <property type="term" value="F:sugar transmembrane transporter activity"/>
    <property type="evidence" value="ECO:0007669"/>
    <property type="project" value="InterPro"/>
</dbReference>
<feature type="transmembrane region" description="Helical" evidence="10">
    <location>
        <begin position="111"/>
        <end position="131"/>
    </location>
</feature>
<dbReference type="GO" id="GO:0005886">
    <property type="term" value="C:plasma membrane"/>
    <property type="evidence" value="ECO:0007669"/>
    <property type="project" value="UniProtKB-SubCell"/>
</dbReference>
<evidence type="ECO:0000256" key="8">
    <source>
        <dbReference type="ARBA" id="ARBA00022989"/>
    </source>
</evidence>
<evidence type="ECO:0000256" key="9">
    <source>
        <dbReference type="ARBA" id="ARBA00023136"/>
    </source>
</evidence>
<feature type="transmembrane region" description="Helical" evidence="10">
    <location>
        <begin position="198"/>
        <end position="219"/>
    </location>
</feature>
<dbReference type="PANTHER" id="PTHR10791:SF222">
    <property type="entry name" value="BIDIRECTIONAL SUGAR TRANSPORTER SWEET15"/>
    <property type="match status" value="1"/>
</dbReference>
<keyword evidence="7" id="KW-0677">Repeat</keyword>
<keyword evidence="8 10" id="KW-1133">Transmembrane helix</keyword>
<dbReference type="GO" id="GO:0008515">
    <property type="term" value="F:sucrose transmembrane transporter activity"/>
    <property type="evidence" value="ECO:0007669"/>
    <property type="project" value="UniProtKB-ARBA"/>
</dbReference>
<dbReference type="InterPro" id="IPR004316">
    <property type="entry name" value="SWEET_rpt"/>
</dbReference>
<comment type="subcellular location">
    <subcellularLocation>
        <location evidence="1 10">Cell membrane</location>
        <topology evidence="1 10">Multi-pass membrane protein</topology>
    </subcellularLocation>
</comment>
<organism evidence="12 13">
    <name type="scientific">Salix dunnii</name>
    <dbReference type="NCBI Taxonomy" id="1413687"/>
    <lineage>
        <taxon>Eukaryota</taxon>
        <taxon>Viridiplantae</taxon>
        <taxon>Streptophyta</taxon>
        <taxon>Embryophyta</taxon>
        <taxon>Tracheophyta</taxon>
        <taxon>Spermatophyta</taxon>
        <taxon>Magnoliopsida</taxon>
        <taxon>eudicotyledons</taxon>
        <taxon>Gunneridae</taxon>
        <taxon>Pentapetalae</taxon>
        <taxon>rosids</taxon>
        <taxon>fabids</taxon>
        <taxon>Malpighiales</taxon>
        <taxon>Salicaceae</taxon>
        <taxon>Saliceae</taxon>
        <taxon>Salix</taxon>
    </lineage>
</organism>
<feature type="region of interest" description="Disordered" evidence="11">
    <location>
        <begin position="251"/>
        <end position="293"/>
    </location>
</feature>
<reference evidence="12 13" key="1">
    <citation type="submission" date="2020-10" db="EMBL/GenBank/DDBJ databases">
        <title>Plant Genome Project.</title>
        <authorList>
            <person name="Zhang R.-G."/>
        </authorList>
    </citation>
    <scope>NUCLEOTIDE SEQUENCE [LARGE SCALE GENOMIC DNA]</scope>
    <source>
        <strain evidence="12">FAFU-HL-1</strain>
        <tissue evidence="12">Leaf</tissue>
    </source>
</reference>
<sequence>MSIHNPMAFTFGILGNIISFMVFLAPVPTFIRIVKKKSTEDFQSLPYLVALFSSMLWLYYALLQKDTILLVTINSFGCVIETAYIAIYVVYATRESREELNFEMQVSTTKLLISVNMGLLSLILLLTHFLVDGSVRVKVLGWLCVVVSVCVFAAPLNILKQVVRTKSVEFMPFTLSFFLTLSAVMWFAYGLFLKDLCVALPNVLGFILGLIQMLLYGIYRKAQKVNEKSKPSAENLRSIIILSALGSSEIHPVDAEPDVNGGVEEHDQTEESKEDEKNMEASHDKLQSNECAV</sequence>
<evidence type="ECO:0000256" key="10">
    <source>
        <dbReference type="RuleBase" id="RU910715"/>
    </source>
</evidence>
<keyword evidence="3 10" id="KW-0813">Transport</keyword>
<dbReference type="FunFam" id="1.20.1280.290:FF:000001">
    <property type="entry name" value="Bidirectional sugar transporter SWEET"/>
    <property type="match status" value="1"/>
</dbReference>
<evidence type="ECO:0000256" key="4">
    <source>
        <dbReference type="ARBA" id="ARBA00022475"/>
    </source>
</evidence>
<dbReference type="Proteomes" id="UP000657918">
    <property type="component" value="Unassembled WGS sequence"/>
</dbReference>
<feature type="transmembrane region" description="Helical" evidence="10">
    <location>
        <begin position="137"/>
        <end position="158"/>
    </location>
</feature>
<dbReference type="EMBL" id="JADGMS010000003">
    <property type="protein sequence ID" value="KAF9686144.1"/>
    <property type="molecule type" value="Genomic_DNA"/>
</dbReference>
<evidence type="ECO:0000313" key="13">
    <source>
        <dbReference type="Proteomes" id="UP000657918"/>
    </source>
</evidence>
<feature type="transmembrane region" description="Helical" evidence="10">
    <location>
        <begin position="6"/>
        <end position="33"/>
    </location>
</feature>
<comment type="caution">
    <text evidence="12">The sequence shown here is derived from an EMBL/GenBank/DDBJ whole genome shotgun (WGS) entry which is preliminary data.</text>
</comment>
<dbReference type="Gene3D" id="1.20.1280.290">
    <property type="match status" value="2"/>
</dbReference>
<evidence type="ECO:0000256" key="7">
    <source>
        <dbReference type="ARBA" id="ARBA00022737"/>
    </source>
</evidence>
<keyword evidence="13" id="KW-1185">Reference proteome</keyword>
<keyword evidence="9 10" id="KW-0472">Membrane</keyword>
<dbReference type="OrthoDB" id="409725at2759"/>
<evidence type="ECO:0000256" key="5">
    <source>
        <dbReference type="ARBA" id="ARBA00022597"/>
    </source>
</evidence>
<evidence type="ECO:0000256" key="6">
    <source>
        <dbReference type="ARBA" id="ARBA00022692"/>
    </source>
</evidence>
<comment type="similarity">
    <text evidence="2 10">Belongs to the SWEET sugar transporter family.</text>
</comment>
<evidence type="ECO:0000256" key="11">
    <source>
        <dbReference type="SAM" id="MobiDB-lite"/>
    </source>
</evidence>
<keyword evidence="4" id="KW-1003">Cell membrane</keyword>
<evidence type="ECO:0000313" key="12">
    <source>
        <dbReference type="EMBL" id="KAF9686144.1"/>
    </source>
</evidence>
<evidence type="ECO:0000256" key="2">
    <source>
        <dbReference type="ARBA" id="ARBA00007809"/>
    </source>
</evidence>
<accession>A0A835TEL4</accession>
<feature type="transmembrane region" description="Helical" evidence="10">
    <location>
        <begin position="68"/>
        <end position="91"/>
    </location>
</feature>
<keyword evidence="6 10" id="KW-0812">Transmembrane</keyword>
<comment type="function">
    <text evidence="10">Mediates both low-affinity uptake and efflux of sugar across the membrane.</text>
</comment>
<name>A0A835TEL4_9ROSI</name>
<feature type="compositionally biased region" description="Basic and acidic residues" evidence="11">
    <location>
        <begin position="263"/>
        <end position="287"/>
    </location>
</feature>
<dbReference type="AlphaFoldDB" id="A0A835TEL4"/>
<dbReference type="PANTHER" id="PTHR10791">
    <property type="entry name" value="RAG1-ACTIVATING PROTEIN 1"/>
    <property type="match status" value="1"/>
</dbReference>
<dbReference type="Pfam" id="PF03083">
    <property type="entry name" value="MtN3_slv"/>
    <property type="match status" value="2"/>
</dbReference>
<feature type="transmembrane region" description="Helical" evidence="10">
    <location>
        <begin position="45"/>
        <end position="62"/>
    </location>
</feature>
<gene>
    <name evidence="12" type="ORF">SADUNF_Sadunf03G0128000</name>
</gene>
<evidence type="ECO:0000256" key="3">
    <source>
        <dbReference type="ARBA" id="ARBA00022448"/>
    </source>
</evidence>
<keyword evidence="5 10" id="KW-0762">Sugar transport</keyword>
<dbReference type="FunFam" id="1.20.1280.290:FF:000003">
    <property type="entry name" value="Bidirectional sugar transporter SWEET"/>
    <property type="match status" value="1"/>
</dbReference>
<protein>
    <recommendedName>
        <fullName evidence="10">Bidirectional sugar transporter SWEET</fullName>
    </recommendedName>
</protein>
<feature type="transmembrane region" description="Helical" evidence="10">
    <location>
        <begin position="170"/>
        <end position="192"/>
    </location>
</feature>
<dbReference type="InterPro" id="IPR047664">
    <property type="entry name" value="SWEET"/>
</dbReference>
<proteinExistence type="inferred from homology"/>